<dbReference type="EMBL" id="QOIP01000007">
    <property type="protein sequence ID" value="RLU20043.1"/>
    <property type="molecule type" value="Genomic_DNA"/>
</dbReference>
<accession>A0A3L8DIS6</accession>
<dbReference type="AlphaFoldDB" id="A0A3L8DIS6"/>
<sequence>MYNEVCLEICSSVQGLRVKCYDNSRIIAYWIYLIARSRKSRFAEREIKLWIYATCVLRDSPLRFAMRIGLINTRIETVALMPGHIRKLLRNQMISGKFEQVFLSL</sequence>
<evidence type="ECO:0000313" key="2">
    <source>
        <dbReference type="Proteomes" id="UP000279307"/>
    </source>
</evidence>
<gene>
    <name evidence="1" type="ORF">DMN91_006649</name>
</gene>
<organism evidence="1 2">
    <name type="scientific">Ooceraea biroi</name>
    <name type="common">Clonal raider ant</name>
    <name type="synonym">Cerapachys biroi</name>
    <dbReference type="NCBI Taxonomy" id="2015173"/>
    <lineage>
        <taxon>Eukaryota</taxon>
        <taxon>Metazoa</taxon>
        <taxon>Ecdysozoa</taxon>
        <taxon>Arthropoda</taxon>
        <taxon>Hexapoda</taxon>
        <taxon>Insecta</taxon>
        <taxon>Pterygota</taxon>
        <taxon>Neoptera</taxon>
        <taxon>Endopterygota</taxon>
        <taxon>Hymenoptera</taxon>
        <taxon>Apocrita</taxon>
        <taxon>Aculeata</taxon>
        <taxon>Formicoidea</taxon>
        <taxon>Formicidae</taxon>
        <taxon>Dorylinae</taxon>
        <taxon>Ooceraea</taxon>
    </lineage>
</organism>
<comment type="caution">
    <text evidence="1">The sequence shown here is derived from an EMBL/GenBank/DDBJ whole genome shotgun (WGS) entry which is preliminary data.</text>
</comment>
<reference evidence="1 2" key="1">
    <citation type="journal article" date="2018" name="Genome Res.">
        <title>The genomic architecture and molecular evolution of ant odorant receptors.</title>
        <authorList>
            <person name="McKenzie S.K."/>
            <person name="Kronauer D.J.C."/>
        </authorList>
    </citation>
    <scope>NUCLEOTIDE SEQUENCE [LARGE SCALE GENOMIC DNA]</scope>
    <source>
        <strain evidence="1">Clonal line C1</strain>
    </source>
</reference>
<name>A0A3L8DIS6_OOCBI</name>
<protein>
    <submittedName>
        <fullName evidence="1">Uncharacterized protein</fullName>
    </submittedName>
</protein>
<dbReference type="Proteomes" id="UP000279307">
    <property type="component" value="Chromosome 7"/>
</dbReference>
<evidence type="ECO:0000313" key="1">
    <source>
        <dbReference type="EMBL" id="RLU20043.1"/>
    </source>
</evidence>
<proteinExistence type="predicted"/>